<dbReference type="GeneID" id="95568801"/>
<protein>
    <submittedName>
        <fullName evidence="2">WD-40 repeat-containing protein</fullName>
    </submittedName>
</protein>
<dbReference type="RefSeq" id="WP_008075890.1">
    <property type="nucleotide sequence ID" value="NZ_AEVT01000056.1"/>
</dbReference>
<dbReference type="Gene3D" id="2.40.160.50">
    <property type="entry name" value="membrane protein fhac: a member of the omp85/tpsb transporter family"/>
    <property type="match status" value="1"/>
</dbReference>
<feature type="signal peptide" evidence="1">
    <location>
        <begin position="1"/>
        <end position="25"/>
    </location>
</feature>
<dbReference type="Gene3D" id="2.120.10.30">
    <property type="entry name" value="TolB, C-terminal domain"/>
    <property type="match status" value="1"/>
</dbReference>
<proteinExistence type="predicted"/>
<feature type="chain" id="PRO_5003224746" evidence="1">
    <location>
        <begin position="26"/>
        <end position="941"/>
    </location>
</feature>
<evidence type="ECO:0000256" key="1">
    <source>
        <dbReference type="SAM" id="SignalP"/>
    </source>
</evidence>
<evidence type="ECO:0000313" key="2">
    <source>
        <dbReference type="EMBL" id="EGA70702.1"/>
    </source>
</evidence>
<sequence>MKKTVLALTVAASLTLPVFSPTTLAESVAWDQAEQQWLTQESDHFLIHFRSEHQAQAARSLDIAEQVHSELTSFFGYQPEEKTEIVIVDEFDYSNGWATVFPYPQIRLYMSPPNDVNGLESNDEWLHLLIRHEYVHIMHLEMGGGAPEFLRNIFGRNVLLYPHALTPSMMLEGLAVYLETNEKLGYGRLQGSSYAMQMRMEVASGEWKNLNQVVVANREFPLGYQYLYGAYFVEFLVNKYGEDKVQQFLTDYSRRLLPFFLLNRTARNVFGDSFEDMWPEFEASVQRHFTQQLTQLEKAKVSGVQIGQTVPFMQVVSASSDKGILFNVRNGEDRDEIVRYQSSAELATLTPSKGIVSLTSHPKSGLIVSRLVSYADGRGVTDLFAFKDGKWQRITERERFREVRWLPSGNQVIASRNVDGLSELWLLNPEQAENKQLIWRGNNNEVLGGFDVSPNGEQVVASIKRAQQGWNLEQYDLGTKQWRKITNSKSVENSPAYVDSETVVYSADYDGIFNIYQLNLNSGKASQLTREIGGAFNPIWSEELGLIYQSYDSQGYTMRRLAQPESLNLVVVEQTNAQYNYPDPAPNVALKSEAESYTPWSSLRPRTWVPVYSLDENQSLAGIITNGSDALGRHNYLASLAWDTENSLAEYSIGYLYDNRWRVTLSRNHDFTTFKQDGRESKRIEQNDSALIQRNHLFNAFEDQFSIAAGLYWERESEAKAPSFAVRPYVELEETLVGLAASFDNRESYLNVMGVGWGHYMDLTAETNDLLSSDYEGNKYQGQWKGTFDLPGRSTIALRLAGGISADTAKPFRLGGSDTSDELALFGRETQGLRGYDETVQSGNHYFTQRVEFSTWLARVERNWGLYPVGLGDISATLFADSGSAWNDEGSYEALTGIGVSTTIEMRLGYNLNLPITLGYASGLDDELGKNQFFLSVSGNF</sequence>
<name>E8M5A9_PHOS4</name>
<dbReference type="PANTHER" id="PTHR36842">
    <property type="entry name" value="PROTEIN TOLB HOMOLOG"/>
    <property type="match status" value="1"/>
</dbReference>
<dbReference type="SUPFAM" id="SSF82171">
    <property type="entry name" value="DPP6 N-terminal domain-like"/>
    <property type="match status" value="1"/>
</dbReference>
<comment type="caution">
    <text evidence="2">The sequence shown here is derived from an EMBL/GenBank/DDBJ whole genome shotgun (WGS) entry which is preliminary data.</text>
</comment>
<dbReference type="Proteomes" id="UP000006228">
    <property type="component" value="Unassembled WGS sequence"/>
</dbReference>
<dbReference type="InterPro" id="IPR011042">
    <property type="entry name" value="6-blade_b-propeller_TolB-like"/>
</dbReference>
<evidence type="ECO:0000313" key="3">
    <source>
        <dbReference type="Proteomes" id="UP000006228"/>
    </source>
</evidence>
<accession>E8M5A9</accession>
<dbReference type="eggNOG" id="COG0823">
    <property type="taxonomic scope" value="Bacteria"/>
</dbReference>
<organism evidence="2 3">
    <name type="scientific">Vibrio sinaloensis DSM 21326</name>
    <dbReference type="NCBI Taxonomy" id="945550"/>
    <lineage>
        <taxon>Bacteria</taxon>
        <taxon>Pseudomonadati</taxon>
        <taxon>Pseudomonadota</taxon>
        <taxon>Gammaproteobacteria</taxon>
        <taxon>Vibrionales</taxon>
        <taxon>Vibrionaceae</taxon>
        <taxon>Vibrio</taxon>
        <taxon>Vibrio oreintalis group</taxon>
    </lineage>
</organism>
<reference evidence="2 3" key="1">
    <citation type="journal article" date="2012" name="Int. J. Syst. Evol. Microbiol.">
        <title>Vibrio caribbeanicus sp. nov., isolated from the marine sponge Scleritoderma cyanea.</title>
        <authorList>
            <person name="Hoffmann M."/>
            <person name="Monday S.R."/>
            <person name="Allard M.W."/>
            <person name="Strain E.A."/>
            <person name="Whittaker P."/>
            <person name="Naum M."/>
            <person name="McCarthy P.J."/>
            <person name="Lopez J.V."/>
            <person name="Fischer M."/>
            <person name="Brown E.W."/>
        </authorList>
    </citation>
    <scope>NUCLEOTIDE SEQUENCE [LARGE SCALE GENOMIC DNA]</scope>
    <source>
        <strain evidence="3">DSMZ 21326</strain>
    </source>
</reference>
<dbReference type="EMBL" id="AEVT01000056">
    <property type="protein sequence ID" value="EGA70702.1"/>
    <property type="molecule type" value="Genomic_DNA"/>
</dbReference>
<dbReference type="PANTHER" id="PTHR36842:SF1">
    <property type="entry name" value="PROTEIN TOLB"/>
    <property type="match status" value="1"/>
</dbReference>
<dbReference type="AlphaFoldDB" id="E8M5A9"/>
<dbReference type="OrthoDB" id="33879at2"/>
<keyword evidence="1" id="KW-0732">Signal</keyword>
<gene>
    <name evidence="2" type="ORF">VISI1226_01215</name>
</gene>